<feature type="domain" description="ATP-grasp fold PylC-type" evidence="1">
    <location>
        <begin position="118"/>
        <end position="266"/>
    </location>
</feature>
<keyword evidence="3" id="KW-1185">Reference proteome</keyword>
<sequence length="373" mass="39579">MGAQWPERLLIVSRSARMLVVSAARAGLRPVAIDLYGDCDTREAAAAVATVGPGPRGFDPRQLLEAAARLAPPGVCGLVYGSGLDGAPELLEQLAVGRRVFGNGPALLRQLKTPAEFFSLLRRLGIPYPEIRTTPPPDPDRWLVKSGCSEGGNGVGFCAQAAALGDRYFQRRLPGDAMSALFLADGENARILGFNTLWTVSQPGRPFLFAGAVNRADLSSAQRRAVTAQILHLVRETGLKGLNSVDFMEDGGICRLLEINPRPSATMALYDPDIPEGLLALHLSACGGSLAPVVGAGATVRAFRAVFAPRTLTVPAALFWPEWCADRPLPGSRIGAGQPLCTVSAEGHDRRTVEAALAERAEAVLEALYRAAR</sequence>
<dbReference type="InterPro" id="IPR003806">
    <property type="entry name" value="ATP-grasp_PylC-type"/>
</dbReference>
<evidence type="ECO:0000313" key="3">
    <source>
        <dbReference type="Proteomes" id="UP001497493"/>
    </source>
</evidence>
<name>A0ABM9NEG4_9GAMM</name>
<dbReference type="Pfam" id="PF02655">
    <property type="entry name" value="ATP-grasp_3"/>
    <property type="match status" value="1"/>
</dbReference>
<dbReference type="InterPro" id="IPR016677">
    <property type="entry name" value="UCP016817_carboligase"/>
</dbReference>
<protein>
    <submittedName>
        <fullName evidence="2">Predicted ATP-dependent carboligase, ATP-grasp superfamily</fullName>
    </submittedName>
</protein>
<accession>A0ABM9NEG4</accession>
<dbReference type="PIRSF" id="PIRSF016817">
    <property type="entry name" value="UCP016817_carboligase"/>
    <property type="match status" value="1"/>
</dbReference>
<dbReference type="EMBL" id="OZ026884">
    <property type="protein sequence ID" value="CAL1238984.1"/>
    <property type="molecule type" value="Genomic_DNA"/>
</dbReference>
<dbReference type="SUPFAM" id="SSF56059">
    <property type="entry name" value="Glutathione synthetase ATP-binding domain-like"/>
    <property type="match status" value="1"/>
</dbReference>
<evidence type="ECO:0000313" key="2">
    <source>
        <dbReference type="EMBL" id="CAL1238984.1"/>
    </source>
</evidence>
<organism evidence="2 3">
    <name type="scientific">Candidatus Methylocalor cossyra</name>
    <dbReference type="NCBI Taxonomy" id="3108543"/>
    <lineage>
        <taxon>Bacteria</taxon>
        <taxon>Pseudomonadati</taxon>
        <taxon>Pseudomonadota</taxon>
        <taxon>Gammaproteobacteria</taxon>
        <taxon>Methylococcales</taxon>
        <taxon>Methylococcaceae</taxon>
        <taxon>Candidatus Methylocalor</taxon>
    </lineage>
</organism>
<dbReference type="Gene3D" id="3.30.470.20">
    <property type="entry name" value="ATP-grasp fold, B domain"/>
    <property type="match status" value="1"/>
</dbReference>
<dbReference type="Proteomes" id="UP001497493">
    <property type="component" value="Chromosome"/>
</dbReference>
<reference evidence="2 3" key="1">
    <citation type="submission" date="2024-04" db="EMBL/GenBank/DDBJ databases">
        <authorList>
            <person name="Cremers G."/>
        </authorList>
    </citation>
    <scope>NUCLEOTIDE SEQUENCE [LARGE SCALE GENOMIC DNA]</scope>
    <source>
        <strain evidence="2">MeCH1-AG</strain>
    </source>
</reference>
<evidence type="ECO:0000259" key="1">
    <source>
        <dbReference type="Pfam" id="PF02655"/>
    </source>
</evidence>
<gene>
    <name evidence="2" type="ORF">MECH1_V1_0203</name>
</gene>
<proteinExistence type="predicted"/>